<dbReference type="InterPro" id="IPR045562">
    <property type="entry name" value="RecG_dom3_C"/>
</dbReference>
<keyword evidence="2 4" id="KW-0547">Nucleotide-binding</keyword>
<gene>
    <name evidence="4" type="ORF">Prudu_002860</name>
</gene>
<dbReference type="Gene3D" id="3.40.50.300">
    <property type="entry name" value="P-loop containing nucleotide triphosphate hydrolases"/>
    <property type="match status" value="3"/>
</dbReference>
<dbReference type="SUPFAM" id="SSF50249">
    <property type="entry name" value="Nucleic acid-binding proteins"/>
    <property type="match status" value="1"/>
</dbReference>
<dbReference type="InterPro" id="IPR047112">
    <property type="entry name" value="RecG/Mfd"/>
</dbReference>
<reference evidence="4" key="1">
    <citation type="journal article" date="2019" name="Science">
        <title>Mutation of a bHLH transcription factor allowed almond domestication.</title>
        <authorList>
            <person name="Sanchez-Perez R."/>
            <person name="Pavan S."/>
            <person name="Mazzeo R."/>
            <person name="Moldovan C."/>
            <person name="Aiese Cigliano R."/>
            <person name="Del Cueto J."/>
            <person name="Ricciardi F."/>
            <person name="Lotti C."/>
            <person name="Ricciardi L."/>
            <person name="Dicenta F."/>
            <person name="Lopez-Marques R.L."/>
            <person name="Lindberg Moller B."/>
        </authorList>
    </citation>
    <scope>NUCLEOTIDE SEQUENCE</scope>
</reference>
<keyword evidence="1" id="KW-0378">Hydrolase</keyword>
<dbReference type="PANTHER" id="PTHR47964">
    <property type="entry name" value="ATP-DEPENDENT DNA HELICASE HOMOLOG RECG, CHLOROPLASTIC"/>
    <property type="match status" value="1"/>
</dbReference>
<dbReference type="EMBL" id="AP019297">
    <property type="protein sequence ID" value="BBG94547.1"/>
    <property type="molecule type" value="Genomic_DNA"/>
</dbReference>
<dbReference type="AlphaFoldDB" id="A0A4Y1QRY1"/>
<evidence type="ECO:0000259" key="3">
    <source>
        <dbReference type="PROSITE" id="PS51194"/>
    </source>
</evidence>
<keyword evidence="2 4" id="KW-0347">Helicase</keyword>
<evidence type="ECO:0000313" key="4">
    <source>
        <dbReference type="EMBL" id="BBG94547.1"/>
    </source>
</evidence>
<accession>A0A4Y1QRY1</accession>
<name>A0A4Y1QRY1_PRUDU</name>
<dbReference type="InterPro" id="IPR027417">
    <property type="entry name" value="P-loop_NTPase"/>
</dbReference>
<keyword evidence="2 4" id="KW-0067">ATP-binding</keyword>
<dbReference type="InterPro" id="IPR012340">
    <property type="entry name" value="NA-bd_OB-fold"/>
</dbReference>
<dbReference type="SMART" id="SM00487">
    <property type="entry name" value="DEXDc"/>
    <property type="match status" value="1"/>
</dbReference>
<dbReference type="PANTHER" id="PTHR47964:SF1">
    <property type="entry name" value="ATP-DEPENDENT DNA HELICASE HOMOLOG RECG, CHLOROPLASTIC"/>
    <property type="match status" value="1"/>
</dbReference>
<dbReference type="GO" id="GO:0006281">
    <property type="term" value="P:DNA repair"/>
    <property type="evidence" value="ECO:0007669"/>
    <property type="project" value="InterPro"/>
</dbReference>
<evidence type="ECO:0000256" key="2">
    <source>
        <dbReference type="ARBA" id="ARBA00022806"/>
    </source>
</evidence>
<dbReference type="Pfam" id="PF00271">
    <property type="entry name" value="Helicase_C"/>
    <property type="match status" value="1"/>
</dbReference>
<sequence length="875" mass="98327">MRFSNFVFSKISKLCFRSKHTFVKDALKEVDSYGIASISDRSKLLNKVSVLMGYDSLHNLIENERAEKQSGMYVKDAVDEFDVSLACRRFPSIILSSSPRVELYDGTTSFTERMLLETQSCEGFLSDTMGEMQSTTLVPVKKLYQPVPTEESSKKVSLESQKDAVSVQLSLDSSISCIHGISKKRCHQLENCGFHTLRKLLHHFPRTYADLQNAQIKIDDGQYLIFIGKVLNSRGIKASSTFSIFEVVVGCEITDNESTEHMNDFGDSRRKKTIYLHLKKFFRGTRFTSVPFLRIVEDKHKEGDFVCVSGKVRTMPSKDHYEMREYNIDVLKDENEASFHAKGRPYPIYPSKGGLNPNFLRDIIERVVQVLPVNVDPIPKNIILDFRLLSLQDAYTGIHQPKSINEADLARKRLIFDEFFYLQLGRLYQMLEGLGTQIEKDGLLDKYRKPESSAAYMEEWSSLTKKFSKTLPYTLTPSQLTAVSEIIWDLRQPVPMNRLLQGDVGCGKTVVAFLACMEVIGSGYQGLQTGDISMVIGTTSLIADKVEFSALRIAVVDEQQRFGVIQRGRFNSKLYYTSISSRMLATNSDVTSKNDKHMAPHILAMSATPIPRTLALALYGDMSLTQITDLPPGRTPVETFIIEGNDNGFEDVYEMMLDELKVGGKVYLVYPVIEQSEQLPQLRAASADFEFISNRFQGYTCGLLHGRMKSDEKDEALRKFRLGETDILLSTQVIEIGVDVPDASMMVVMNADRFGIAQLHQLRGRVGRGVRKSKCILLASSVSSLTRLKVLGKSSDGFYLANMDLLLRGPGNLLGKKQSGHLPEFPIARLEVDGNILQEAHLAALKVLGVSHDLEQFPLLKTELSMRQPLSILGD</sequence>
<organism evidence="4">
    <name type="scientific">Prunus dulcis</name>
    <name type="common">Almond</name>
    <name type="synonym">Amygdalus dulcis</name>
    <dbReference type="NCBI Taxonomy" id="3755"/>
    <lineage>
        <taxon>Eukaryota</taxon>
        <taxon>Viridiplantae</taxon>
        <taxon>Streptophyta</taxon>
        <taxon>Embryophyta</taxon>
        <taxon>Tracheophyta</taxon>
        <taxon>Spermatophyta</taxon>
        <taxon>Magnoliopsida</taxon>
        <taxon>eudicotyledons</taxon>
        <taxon>Gunneridae</taxon>
        <taxon>Pentapetalae</taxon>
        <taxon>rosids</taxon>
        <taxon>fabids</taxon>
        <taxon>Rosales</taxon>
        <taxon>Rosaceae</taxon>
        <taxon>Amygdaloideae</taxon>
        <taxon>Amygdaleae</taxon>
        <taxon>Prunus</taxon>
    </lineage>
</organism>
<protein>
    <submittedName>
        <fullName evidence="4">DEAD/DEAH box RNA helicase family protein</fullName>
    </submittedName>
</protein>
<feature type="domain" description="Helicase C-terminal" evidence="3">
    <location>
        <begin position="648"/>
        <end position="806"/>
    </location>
</feature>
<dbReference type="GO" id="GO:0003678">
    <property type="term" value="F:DNA helicase activity"/>
    <property type="evidence" value="ECO:0007669"/>
    <property type="project" value="TreeGrafter"/>
</dbReference>
<dbReference type="SUPFAM" id="SSF52540">
    <property type="entry name" value="P-loop containing nucleoside triphosphate hydrolases"/>
    <property type="match status" value="2"/>
</dbReference>
<dbReference type="PROSITE" id="PS51194">
    <property type="entry name" value="HELICASE_CTER"/>
    <property type="match status" value="1"/>
</dbReference>
<dbReference type="InterPro" id="IPR014001">
    <property type="entry name" value="Helicase_ATP-bd"/>
</dbReference>
<proteinExistence type="predicted"/>
<dbReference type="Pfam" id="PF19833">
    <property type="entry name" value="RecG_dom3_C"/>
    <property type="match status" value="1"/>
</dbReference>
<dbReference type="GO" id="GO:0016787">
    <property type="term" value="F:hydrolase activity"/>
    <property type="evidence" value="ECO:0007669"/>
    <property type="project" value="UniProtKB-KW"/>
</dbReference>
<dbReference type="SMART" id="SM00490">
    <property type="entry name" value="HELICc"/>
    <property type="match status" value="1"/>
</dbReference>
<dbReference type="InterPro" id="IPR001650">
    <property type="entry name" value="Helicase_C-like"/>
</dbReference>
<evidence type="ECO:0000256" key="1">
    <source>
        <dbReference type="ARBA" id="ARBA00022801"/>
    </source>
</evidence>